<keyword evidence="3" id="KW-0238">DNA-binding</keyword>
<dbReference type="SUPFAM" id="SSF53850">
    <property type="entry name" value="Periplasmic binding protein-like II"/>
    <property type="match status" value="1"/>
</dbReference>
<dbReference type="EMBL" id="FXYF01000029">
    <property type="protein sequence ID" value="SMX50835.1"/>
    <property type="molecule type" value="Genomic_DNA"/>
</dbReference>
<reference evidence="6 7" key="1">
    <citation type="submission" date="2017-05" db="EMBL/GenBank/DDBJ databases">
        <authorList>
            <person name="Song R."/>
            <person name="Chenine A.L."/>
            <person name="Ruprecht R.M."/>
        </authorList>
    </citation>
    <scope>NUCLEOTIDE SEQUENCE [LARGE SCALE GENOMIC DNA]</scope>
    <source>
        <strain evidence="6 7">CECT 8898</strain>
    </source>
</reference>
<dbReference type="InterPro" id="IPR036388">
    <property type="entry name" value="WH-like_DNA-bd_sf"/>
</dbReference>
<dbReference type="GO" id="GO:0003700">
    <property type="term" value="F:DNA-binding transcription factor activity"/>
    <property type="evidence" value="ECO:0007669"/>
    <property type="project" value="InterPro"/>
</dbReference>
<dbReference type="Gene3D" id="3.40.190.10">
    <property type="entry name" value="Periplasmic binding protein-like II"/>
    <property type="match status" value="2"/>
</dbReference>
<evidence type="ECO:0000313" key="6">
    <source>
        <dbReference type="EMBL" id="SMX50835.1"/>
    </source>
</evidence>
<dbReference type="PROSITE" id="PS50931">
    <property type="entry name" value="HTH_LYSR"/>
    <property type="match status" value="1"/>
</dbReference>
<keyword evidence="2" id="KW-0805">Transcription regulation</keyword>
<dbReference type="AlphaFoldDB" id="A0A238L6W1"/>
<keyword evidence="7" id="KW-1185">Reference proteome</keyword>
<dbReference type="GO" id="GO:0000976">
    <property type="term" value="F:transcription cis-regulatory region binding"/>
    <property type="evidence" value="ECO:0007669"/>
    <property type="project" value="TreeGrafter"/>
</dbReference>
<dbReference type="InterPro" id="IPR005119">
    <property type="entry name" value="LysR_subst-bd"/>
</dbReference>
<dbReference type="Gene3D" id="1.10.10.10">
    <property type="entry name" value="Winged helix-like DNA-binding domain superfamily/Winged helix DNA-binding domain"/>
    <property type="match status" value="1"/>
</dbReference>
<dbReference type="SUPFAM" id="SSF46785">
    <property type="entry name" value="Winged helix' DNA-binding domain"/>
    <property type="match status" value="1"/>
</dbReference>
<evidence type="ECO:0000256" key="3">
    <source>
        <dbReference type="ARBA" id="ARBA00023125"/>
    </source>
</evidence>
<comment type="similarity">
    <text evidence="1">Belongs to the LysR transcriptional regulatory family.</text>
</comment>
<organism evidence="6 7">
    <name type="scientific">Maliponia aquimaris</name>
    <dbReference type="NCBI Taxonomy" id="1673631"/>
    <lineage>
        <taxon>Bacteria</taxon>
        <taxon>Pseudomonadati</taxon>
        <taxon>Pseudomonadota</taxon>
        <taxon>Alphaproteobacteria</taxon>
        <taxon>Rhodobacterales</taxon>
        <taxon>Paracoccaceae</taxon>
        <taxon>Maliponia</taxon>
    </lineage>
</organism>
<protein>
    <submittedName>
        <fullName evidence="6">HTH-type transcriptional regulator YjiE</fullName>
    </submittedName>
</protein>
<dbReference type="InterPro" id="IPR036390">
    <property type="entry name" value="WH_DNA-bd_sf"/>
</dbReference>
<dbReference type="Pfam" id="PF00126">
    <property type="entry name" value="HTH_1"/>
    <property type="match status" value="1"/>
</dbReference>
<proteinExistence type="inferred from homology"/>
<evidence type="ECO:0000256" key="4">
    <source>
        <dbReference type="ARBA" id="ARBA00023163"/>
    </source>
</evidence>
<evidence type="ECO:0000256" key="2">
    <source>
        <dbReference type="ARBA" id="ARBA00023015"/>
    </source>
</evidence>
<dbReference type="PANTHER" id="PTHR30126">
    <property type="entry name" value="HTH-TYPE TRANSCRIPTIONAL REGULATOR"/>
    <property type="match status" value="1"/>
</dbReference>
<sequence length="322" mass="36115">MPCCYDIMRFLHYVRAMDVDLFRDLDRLRQTGNFSQAAALGHLSQPAFSRRIKSLEEWVGARLVDRSRQPVKLTEAGAQILEAGLQALARIEHERSQILEAQSLPDKYVVTFGAQHSIAWRFYPAWLQALEEAHGPLLSRLRADDLPSCLRDLKNGDVDFVMAYARRDAPASPAADSIMVGEDRLVPVCKPDAAGLPLFRFDDTPGVRMPFLRFGDTAPIGAHLEPLFAQKRLHDRLRTVYENSMTGALRIRARAGDGVAWLPQSLVAPDLASGILVRTGDPDWDVDLSIRLFRNAARTNRTTRAVWSFLEVRQSVSLVSQI</sequence>
<accession>A0A238L6W1</accession>
<keyword evidence="4" id="KW-0804">Transcription</keyword>
<evidence type="ECO:0000313" key="7">
    <source>
        <dbReference type="Proteomes" id="UP000207598"/>
    </source>
</evidence>
<dbReference type="InterPro" id="IPR000847">
    <property type="entry name" value="LysR_HTH_N"/>
</dbReference>
<evidence type="ECO:0000259" key="5">
    <source>
        <dbReference type="PROSITE" id="PS50931"/>
    </source>
</evidence>
<feature type="domain" description="HTH lysR-type" evidence="5">
    <location>
        <begin position="17"/>
        <end position="74"/>
    </location>
</feature>
<dbReference type="CDD" id="cd05466">
    <property type="entry name" value="PBP2_LTTR_substrate"/>
    <property type="match status" value="1"/>
</dbReference>
<dbReference type="Pfam" id="PF03466">
    <property type="entry name" value="LysR_substrate"/>
    <property type="match status" value="1"/>
</dbReference>
<dbReference type="Proteomes" id="UP000207598">
    <property type="component" value="Unassembled WGS sequence"/>
</dbReference>
<dbReference type="PANTHER" id="PTHR30126:SF2">
    <property type="entry name" value="HTH-TYPE TRANSCRIPTIONAL REGULATOR YJIE"/>
    <property type="match status" value="1"/>
</dbReference>
<evidence type="ECO:0000256" key="1">
    <source>
        <dbReference type="ARBA" id="ARBA00009437"/>
    </source>
</evidence>
<dbReference type="PRINTS" id="PR00039">
    <property type="entry name" value="HTHLYSR"/>
</dbReference>
<gene>
    <name evidence="6" type="primary">yjiE</name>
    <name evidence="6" type="ORF">MAA8898_05036</name>
</gene>
<name>A0A238L6W1_9RHOB</name>